<feature type="region of interest" description="Disordered" evidence="1">
    <location>
        <begin position="400"/>
        <end position="429"/>
    </location>
</feature>
<dbReference type="GeneID" id="8384429"/>
<evidence type="ECO:0000256" key="1">
    <source>
        <dbReference type="SAM" id="MobiDB-lite"/>
    </source>
</evidence>
<dbReference type="InterPro" id="IPR052701">
    <property type="entry name" value="GAG_Ulvan_Degrading_Sulfatases"/>
</dbReference>
<dbReference type="AlphaFoldDB" id="C7NU57"/>
<accession>C7NU57</accession>
<dbReference type="STRING" id="519442.Huta_2135"/>
<dbReference type="Pfam" id="PF00884">
    <property type="entry name" value="Sulfatase"/>
    <property type="match status" value="1"/>
</dbReference>
<dbReference type="CDD" id="cd16148">
    <property type="entry name" value="sulfatase_like"/>
    <property type="match status" value="1"/>
</dbReference>
<dbReference type="PANTHER" id="PTHR43751">
    <property type="entry name" value="SULFATASE"/>
    <property type="match status" value="1"/>
</dbReference>
<dbReference type="EMBL" id="CP001687">
    <property type="protein sequence ID" value="ACV12302.1"/>
    <property type="molecule type" value="Genomic_DNA"/>
</dbReference>
<dbReference type="SUPFAM" id="SSF53649">
    <property type="entry name" value="Alkaline phosphatase-like"/>
    <property type="match status" value="1"/>
</dbReference>
<dbReference type="eggNOG" id="arCOG02785">
    <property type="taxonomic scope" value="Archaea"/>
</dbReference>
<reference evidence="3 4" key="1">
    <citation type="journal article" date="2009" name="Stand. Genomic Sci.">
        <title>Complete genome sequence of Halorhabdus utahensis type strain (AX-2).</title>
        <authorList>
            <person name="Anderson I."/>
            <person name="Tindall B.J."/>
            <person name="Pomrenke H."/>
            <person name="Goker M."/>
            <person name="Lapidus A."/>
            <person name="Nolan M."/>
            <person name="Copeland A."/>
            <person name="Glavina Del Rio T."/>
            <person name="Chen F."/>
            <person name="Tice H."/>
            <person name="Cheng J.F."/>
            <person name="Lucas S."/>
            <person name="Chertkov O."/>
            <person name="Bruce D."/>
            <person name="Brettin T."/>
            <person name="Detter J.C."/>
            <person name="Han C."/>
            <person name="Goodwin L."/>
            <person name="Land M."/>
            <person name="Hauser L."/>
            <person name="Chang Y.J."/>
            <person name="Jeffries C.D."/>
            <person name="Pitluck S."/>
            <person name="Pati A."/>
            <person name="Mavromatis K."/>
            <person name="Ivanova N."/>
            <person name="Ovchinnikova G."/>
            <person name="Chen A."/>
            <person name="Palaniappan K."/>
            <person name="Chain P."/>
            <person name="Rohde M."/>
            <person name="Bristow J."/>
            <person name="Eisen J.A."/>
            <person name="Markowitz V."/>
            <person name="Hugenholtz P."/>
            <person name="Kyrpides N.C."/>
            <person name="Klenk H.P."/>
        </authorList>
    </citation>
    <scope>NUCLEOTIDE SEQUENCE [LARGE SCALE GENOMIC DNA]</scope>
    <source>
        <strain evidence="4">DSM 12940 / JCM 11049 / AX-2</strain>
    </source>
</reference>
<organism evidence="3 4">
    <name type="scientific">Halorhabdus utahensis (strain DSM 12940 / JCM 11049 / AX-2)</name>
    <dbReference type="NCBI Taxonomy" id="519442"/>
    <lineage>
        <taxon>Archaea</taxon>
        <taxon>Methanobacteriati</taxon>
        <taxon>Methanobacteriota</taxon>
        <taxon>Stenosarchaea group</taxon>
        <taxon>Halobacteria</taxon>
        <taxon>Halobacteriales</taxon>
        <taxon>Haloarculaceae</taxon>
        <taxon>Halorhabdus</taxon>
    </lineage>
</organism>
<dbReference type="InterPro" id="IPR017850">
    <property type="entry name" value="Alkaline_phosphatase_core_sf"/>
</dbReference>
<protein>
    <submittedName>
        <fullName evidence="3">Sulfatase</fullName>
    </submittedName>
</protein>
<feature type="compositionally biased region" description="Basic and acidic residues" evidence="1">
    <location>
        <begin position="419"/>
        <end position="429"/>
    </location>
</feature>
<dbReference type="InterPro" id="IPR000917">
    <property type="entry name" value="Sulfatase_N"/>
</dbReference>
<dbReference type="RefSeq" id="WP_015789873.1">
    <property type="nucleotide sequence ID" value="NC_013158.1"/>
</dbReference>
<evidence type="ECO:0000313" key="3">
    <source>
        <dbReference type="EMBL" id="ACV12302.1"/>
    </source>
</evidence>
<dbReference type="PANTHER" id="PTHR43751:SF3">
    <property type="entry name" value="SULFATASE N-TERMINAL DOMAIN-CONTAINING PROTEIN"/>
    <property type="match status" value="1"/>
</dbReference>
<proteinExistence type="predicted"/>
<feature type="domain" description="Sulfatase N-terminal" evidence="2">
    <location>
        <begin position="2"/>
        <end position="309"/>
    </location>
</feature>
<name>C7NU57_HALUD</name>
<sequence>MKNVVLLTIDALRADHLSCYGYDRTTTPFLDSFAEQSILFENTYSTSSHTREAMASLLSGTYPDEAIEDDYSISAETVASHLADTHLCGGFHSNPYLSRAFGYDRDFEAFDDDLRLGQNRILGLIQRALDKFVFNRGSYHARASEINERSLNWLDSIQDEEPYFLWNHYMDVHGPYNPPTDYNTWSDPISDSDAQQLYDALSGGEAVSEDDVGRALNLYDGEILYTDALIEEFITELDRRDHLEDTLVLITADHGDLFGEYDSFAHPRYVYPELTRVPLLVRTPETQTGRVQGACSTVDILPTILDWIGQSNEQLAGRSLFDDVESDRVVYSTARGEDDNQHCRRIAANQRGHSHLLEYDTQRETIQHERRIVSNPEQSSANNCDIDWGMLRDNARSFGQVHAESKSAPGSGAEVEEEIERRLDALGYK</sequence>
<evidence type="ECO:0000313" key="4">
    <source>
        <dbReference type="Proteomes" id="UP000002071"/>
    </source>
</evidence>
<dbReference type="Gene3D" id="3.40.720.10">
    <property type="entry name" value="Alkaline Phosphatase, subunit A"/>
    <property type="match status" value="1"/>
</dbReference>
<gene>
    <name evidence="3" type="ordered locus">Huta_2135</name>
</gene>
<dbReference type="KEGG" id="hut:Huta_2135"/>
<dbReference type="OrthoDB" id="3164at2157"/>
<dbReference type="HOGENOM" id="CLU_006332_14_2_2"/>
<keyword evidence="4" id="KW-1185">Reference proteome</keyword>
<dbReference type="Proteomes" id="UP000002071">
    <property type="component" value="Chromosome"/>
</dbReference>
<evidence type="ECO:0000259" key="2">
    <source>
        <dbReference type="Pfam" id="PF00884"/>
    </source>
</evidence>